<dbReference type="AlphaFoldDB" id="A0A0E9R6T9"/>
<dbReference type="EMBL" id="GBXM01083721">
    <property type="protein sequence ID" value="JAH24856.1"/>
    <property type="molecule type" value="Transcribed_RNA"/>
</dbReference>
<reference evidence="1" key="2">
    <citation type="journal article" date="2015" name="Fish Shellfish Immunol.">
        <title>Early steps in the European eel (Anguilla anguilla)-Vibrio vulnificus interaction in the gills: Role of the RtxA13 toxin.</title>
        <authorList>
            <person name="Callol A."/>
            <person name="Pajuelo D."/>
            <person name="Ebbesson L."/>
            <person name="Teles M."/>
            <person name="MacKenzie S."/>
            <person name="Amaro C."/>
        </authorList>
    </citation>
    <scope>NUCLEOTIDE SEQUENCE</scope>
</reference>
<organism evidence="1">
    <name type="scientific">Anguilla anguilla</name>
    <name type="common">European freshwater eel</name>
    <name type="synonym">Muraena anguilla</name>
    <dbReference type="NCBI Taxonomy" id="7936"/>
    <lineage>
        <taxon>Eukaryota</taxon>
        <taxon>Metazoa</taxon>
        <taxon>Chordata</taxon>
        <taxon>Craniata</taxon>
        <taxon>Vertebrata</taxon>
        <taxon>Euteleostomi</taxon>
        <taxon>Actinopterygii</taxon>
        <taxon>Neopterygii</taxon>
        <taxon>Teleostei</taxon>
        <taxon>Anguilliformes</taxon>
        <taxon>Anguillidae</taxon>
        <taxon>Anguilla</taxon>
    </lineage>
</organism>
<name>A0A0E9R6T9_ANGAN</name>
<protein>
    <submittedName>
        <fullName evidence="1">Uncharacterized protein</fullName>
    </submittedName>
</protein>
<evidence type="ECO:0000313" key="1">
    <source>
        <dbReference type="EMBL" id="JAH24856.1"/>
    </source>
</evidence>
<accession>A0A0E9R6T9</accession>
<sequence length="37" mass="4402">MTFAFKALHSVCITETFIQYCSLIHSMYNISFVQWKL</sequence>
<proteinExistence type="predicted"/>
<reference evidence="1" key="1">
    <citation type="submission" date="2014-11" db="EMBL/GenBank/DDBJ databases">
        <authorList>
            <person name="Amaro Gonzalez C."/>
        </authorList>
    </citation>
    <scope>NUCLEOTIDE SEQUENCE</scope>
</reference>